<dbReference type="Proteomes" id="UP000578449">
    <property type="component" value="Unassembled WGS sequence"/>
</dbReference>
<evidence type="ECO:0008006" key="4">
    <source>
        <dbReference type="Google" id="ProtNLM"/>
    </source>
</evidence>
<name>A0A840PAS5_9ACTN</name>
<feature type="region of interest" description="Disordered" evidence="1">
    <location>
        <begin position="1"/>
        <end position="20"/>
    </location>
</feature>
<dbReference type="EMBL" id="JACHGN010000010">
    <property type="protein sequence ID" value="MBB5135033.1"/>
    <property type="molecule type" value="Genomic_DNA"/>
</dbReference>
<protein>
    <recommendedName>
        <fullName evidence="4">XRE family transcriptional regulator</fullName>
    </recommendedName>
</protein>
<proteinExistence type="predicted"/>
<evidence type="ECO:0000256" key="1">
    <source>
        <dbReference type="SAM" id="MobiDB-lite"/>
    </source>
</evidence>
<comment type="caution">
    <text evidence="2">The sequence shown here is derived from an EMBL/GenBank/DDBJ whole genome shotgun (WGS) entry which is preliminary data.</text>
</comment>
<evidence type="ECO:0000313" key="3">
    <source>
        <dbReference type="Proteomes" id="UP000578449"/>
    </source>
</evidence>
<feature type="compositionally biased region" description="Pro residues" evidence="1">
    <location>
        <begin position="1"/>
        <end position="10"/>
    </location>
</feature>
<keyword evidence="3" id="KW-1185">Reference proteome</keyword>
<sequence>MTPSHLPPADPSGRRFDARGDRSVHAVATVVRERALADLHGLPPTSEVFHRIAEEIHASCPQASRFKCFRLAHGWTVEEAIENFHLMCDREGVKRRGLTERSWREWEAGSRPDRDYTDLLCRLFETGPVQLGFARDYTPEHMRAYSAPPPDPIAMAADEASAHAERAEASELGSSAIERLRAEVVWIGRRYVWEAPLPLFVEMRGLQDRTRKALDKRIHPGQASELYFLTGALCGLMANVSMDLGRRVPADTLARAAWTYGRIAGHAPLMGWARGMQSQVALWDKRYHDALGYSEEGLNVLSRGAGGARLYMLKARACAMLSRRAEALEALARAEEARAAGEGDELHDEMAGEFAFLPAKQHYYASVTRLHLGDSRSAIEEGWSSLRLYADDDAHNRSYGCEAMARAHLVIAHLMEDDAEGADRAVAPLLSLPPERRISSLALTLGAGRALLAAHPDGERTARQIESFCAVGLPQAVPAISDGGTR</sequence>
<dbReference type="AlphaFoldDB" id="A0A840PAS5"/>
<gene>
    <name evidence="2" type="ORF">HNP84_004769</name>
</gene>
<organism evidence="2 3">
    <name type="scientific">Thermocatellispora tengchongensis</name>
    <dbReference type="NCBI Taxonomy" id="1073253"/>
    <lineage>
        <taxon>Bacteria</taxon>
        <taxon>Bacillati</taxon>
        <taxon>Actinomycetota</taxon>
        <taxon>Actinomycetes</taxon>
        <taxon>Streptosporangiales</taxon>
        <taxon>Streptosporangiaceae</taxon>
        <taxon>Thermocatellispora</taxon>
    </lineage>
</organism>
<dbReference type="RefSeq" id="WP_185051987.1">
    <property type="nucleotide sequence ID" value="NZ_BAABIX010000042.1"/>
</dbReference>
<evidence type="ECO:0000313" key="2">
    <source>
        <dbReference type="EMBL" id="MBB5135033.1"/>
    </source>
</evidence>
<accession>A0A840PAS5</accession>
<reference evidence="2 3" key="1">
    <citation type="submission" date="2020-08" db="EMBL/GenBank/DDBJ databases">
        <title>Genomic Encyclopedia of Type Strains, Phase IV (KMG-IV): sequencing the most valuable type-strain genomes for metagenomic binning, comparative biology and taxonomic classification.</title>
        <authorList>
            <person name="Goeker M."/>
        </authorList>
    </citation>
    <scope>NUCLEOTIDE SEQUENCE [LARGE SCALE GENOMIC DNA]</scope>
    <source>
        <strain evidence="2 3">DSM 45615</strain>
    </source>
</reference>